<dbReference type="Pfam" id="PF07655">
    <property type="entry name" value="Secretin_N_2"/>
    <property type="match status" value="1"/>
</dbReference>
<gene>
    <name evidence="6" type="primary">mshL</name>
    <name evidence="6" type="ORF">SBW85_10455</name>
</gene>
<feature type="compositionally biased region" description="Low complexity" evidence="4">
    <location>
        <begin position="167"/>
        <end position="194"/>
    </location>
</feature>
<keyword evidence="3" id="KW-0998">Cell outer membrane</keyword>
<name>A0ABU4IIU3_9VIBR</name>
<accession>A0ABU4IIU3</accession>
<keyword evidence="1" id="KW-0813">Transport</keyword>
<feature type="domain" description="Secretin/TonB short N-terminal" evidence="5">
    <location>
        <begin position="93"/>
        <end position="141"/>
    </location>
</feature>
<dbReference type="Proteomes" id="UP001272325">
    <property type="component" value="Unassembled WGS sequence"/>
</dbReference>
<dbReference type="SMART" id="SM00965">
    <property type="entry name" value="STN"/>
    <property type="match status" value="1"/>
</dbReference>
<evidence type="ECO:0000256" key="2">
    <source>
        <dbReference type="ARBA" id="ARBA00023136"/>
    </source>
</evidence>
<evidence type="ECO:0000256" key="3">
    <source>
        <dbReference type="ARBA" id="ARBA00023237"/>
    </source>
</evidence>
<protein>
    <submittedName>
        <fullName evidence="6">Pilus (MSHA type) biogenesis protein MshL</fullName>
    </submittedName>
</protein>
<sequence length="567" mass="61152">MRNMIIGVVMVSLVGCSMGHRDPVEAKQSLNQAINEANSRNLENLPPSVEADLMPEMDGAIATTEHNLKRFRIQANGVQAKAFFASLVKGTEYSVAIHPMVEGTVTVNLSEVTLDEVLDVVRDLYGYQIEKVGKVIQVYPAGLRTVTIPVDYLQFKRSGRSLTTITTGTITNTDTSSSDSSLSSNRSTSFSRTSDGSNVNSDSKTSSDRGGTEIETLSESDFWPQLQTAVAQLVGSGRGQSVVVTPQASVITLRAYPDEIREVRRFLGISQERMHRQVIMEAKILEVTLNDGYQQGINWNKMFTSNGVNYSIGVGDTSSAGTVVNSGLGSLGSTVAALPGIGTIGTLLGGQTNIVMSSGSFESVLSFMATQGDLNVLSSPRVTAANNQKAVIKVGTDEYYVTDLSSVVGSGDNSEASPDVELTPFFSGISLDVTPQIDDKGHVLLHVHPAVIEVEQQNKTITYNDKVISLPLARSSIRESDSVIRAKDGDVVVIGGLMKTNTLNQTSKVPFLGDIPVLGHAFRNTSQVTQKTELVILLKPTVVGVNTWQKELERSRDLLQEWFPDSE</sequence>
<organism evidence="6 7">
    <name type="scientific">Vibrio plantisponsor</name>
    <dbReference type="NCBI Taxonomy" id="664643"/>
    <lineage>
        <taxon>Bacteria</taxon>
        <taxon>Pseudomonadati</taxon>
        <taxon>Pseudomonadota</taxon>
        <taxon>Gammaproteobacteria</taxon>
        <taxon>Vibrionales</taxon>
        <taxon>Vibrionaceae</taxon>
        <taxon>Vibrio</taxon>
    </lineage>
</organism>
<dbReference type="InterPro" id="IPR011514">
    <property type="entry name" value="Secretin_N_2"/>
</dbReference>
<dbReference type="Gene3D" id="3.55.50.30">
    <property type="match status" value="1"/>
</dbReference>
<proteinExistence type="predicted"/>
<dbReference type="NCBIfam" id="TIGR02519">
    <property type="entry name" value="pilus_MshL"/>
    <property type="match status" value="1"/>
</dbReference>
<comment type="caution">
    <text evidence="6">The sequence shown here is derived from an EMBL/GenBank/DDBJ whole genome shotgun (WGS) entry which is preliminary data.</text>
</comment>
<keyword evidence="2" id="KW-0472">Membrane</keyword>
<dbReference type="InterPro" id="IPR001775">
    <property type="entry name" value="GspD/PilQ"/>
</dbReference>
<dbReference type="PANTHER" id="PTHR30332">
    <property type="entry name" value="PROBABLE GENERAL SECRETION PATHWAY PROTEIN D"/>
    <property type="match status" value="1"/>
</dbReference>
<dbReference type="InterPro" id="IPR011662">
    <property type="entry name" value="Secretin/TonB_short_N"/>
</dbReference>
<evidence type="ECO:0000256" key="4">
    <source>
        <dbReference type="SAM" id="MobiDB-lite"/>
    </source>
</evidence>
<keyword evidence="7" id="KW-1185">Reference proteome</keyword>
<dbReference type="PRINTS" id="PR00811">
    <property type="entry name" value="BCTERIALGSPD"/>
</dbReference>
<feature type="compositionally biased region" description="Polar residues" evidence="4">
    <location>
        <begin position="195"/>
        <end position="204"/>
    </location>
</feature>
<dbReference type="EMBL" id="JAWRCN010000001">
    <property type="protein sequence ID" value="MDW6018174.1"/>
    <property type="molecule type" value="Genomic_DNA"/>
</dbReference>
<reference evidence="6 7" key="1">
    <citation type="submission" date="2023-11" db="EMBL/GenBank/DDBJ databases">
        <title>Plant-associative lifestyle of Vibrio porteresiae and its evolutionary dynamics.</title>
        <authorList>
            <person name="Rameshkumar N."/>
            <person name="Kirti K."/>
        </authorList>
    </citation>
    <scope>NUCLEOTIDE SEQUENCE [LARGE SCALE GENOMIC DNA]</scope>
    <source>
        <strain evidence="6 7">MSSRF60</strain>
    </source>
</reference>
<feature type="region of interest" description="Disordered" evidence="4">
    <location>
        <begin position="167"/>
        <end position="213"/>
    </location>
</feature>
<dbReference type="PROSITE" id="PS51257">
    <property type="entry name" value="PROKAR_LIPOPROTEIN"/>
    <property type="match status" value="1"/>
</dbReference>
<dbReference type="Pfam" id="PF00263">
    <property type="entry name" value="Secretin"/>
    <property type="match status" value="1"/>
</dbReference>
<dbReference type="InterPro" id="IPR013358">
    <property type="entry name" value="Pilus_biogenesis_MshL"/>
</dbReference>
<evidence type="ECO:0000259" key="5">
    <source>
        <dbReference type="SMART" id="SM00965"/>
    </source>
</evidence>
<evidence type="ECO:0000313" key="6">
    <source>
        <dbReference type="EMBL" id="MDW6018174.1"/>
    </source>
</evidence>
<evidence type="ECO:0000256" key="1">
    <source>
        <dbReference type="ARBA" id="ARBA00022448"/>
    </source>
</evidence>
<dbReference type="PANTHER" id="PTHR30332:SF17">
    <property type="entry name" value="TYPE IV PILIATION SYSTEM PROTEIN DR_0774-RELATED"/>
    <property type="match status" value="1"/>
</dbReference>
<dbReference type="RefSeq" id="WP_171137230.1">
    <property type="nucleotide sequence ID" value="NZ_AP024893.1"/>
</dbReference>
<dbReference type="InterPro" id="IPR050810">
    <property type="entry name" value="Bact_Secretion_Sys_Channel"/>
</dbReference>
<dbReference type="InterPro" id="IPR004846">
    <property type="entry name" value="T2SS/T3SS_dom"/>
</dbReference>
<evidence type="ECO:0000313" key="7">
    <source>
        <dbReference type="Proteomes" id="UP001272325"/>
    </source>
</evidence>